<keyword evidence="4" id="KW-1185">Reference proteome</keyword>
<gene>
    <name evidence="3" type="ORF">CS062_24560</name>
</gene>
<evidence type="ECO:0000256" key="2">
    <source>
        <dbReference type="SAM" id="SignalP"/>
    </source>
</evidence>
<organism evidence="3 4">
    <name type="scientific">Roseateles chitinivorans</name>
    <dbReference type="NCBI Taxonomy" id="2917965"/>
    <lineage>
        <taxon>Bacteria</taxon>
        <taxon>Pseudomonadati</taxon>
        <taxon>Pseudomonadota</taxon>
        <taxon>Betaproteobacteria</taxon>
        <taxon>Burkholderiales</taxon>
        <taxon>Sphaerotilaceae</taxon>
        <taxon>Roseateles</taxon>
    </lineage>
</organism>
<sequence>MNRLLSLAAALALQAAIATPVALAQASVKLNLVPLPSVRQQVDLTMDTRMNMSMRLPENAPEQARAEAEQLKAAMPMTMTMAMRQTLSTSPKAADGSYTLEAEMATLKSEMRNAAGQPQALPPPMTFRFTARLKDDQFEQIDMQLPAAAASQALSKELQEQIFNQSFDWMRKFNGVTLKVGESVEVPVEMNLPMGASKQLGKVLGRYTLTGVRQGVASFDVAVTMAMDVALPVSSPASAASAPAATASGPTDLTAPAPAASAPAEVKGSMTANGSGKMDIRLADRLMLRSTMSMTMGMDMAGPQGKLLRMDTQMTMASTGKALPAAKKKTAPAKPATKG</sequence>
<reference evidence="3 4" key="1">
    <citation type="submission" date="2017-11" db="EMBL/GenBank/DDBJ databases">
        <title>Draft genome sequence of Mitsuaria sp. HWN-4.</title>
        <authorList>
            <person name="Gundlapally S.R."/>
        </authorList>
    </citation>
    <scope>NUCLEOTIDE SEQUENCE [LARGE SCALE GENOMIC DNA]</scope>
    <source>
        <strain evidence="3 4">HWN-4</strain>
    </source>
</reference>
<proteinExistence type="predicted"/>
<comment type="caution">
    <text evidence="3">The sequence shown here is derived from an EMBL/GenBank/DDBJ whole genome shotgun (WGS) entry which is preliminary data.</text>
</comment>
<protein>
    <submittedName>
        <fullName evidence="3">Uncharacterized protein</fullName>
    </submittedName>
</protein>
<feature type="compositionally biased region" description="Low complexity" evidence="1">
    <location>
        <begin position="240"/>
        <end position="264"/>
    </location>
</feature>
<dbReference type="AlphaFoldDB" id="A0A2G9C4F6"/>
<feature type="signal peptide" evidence="2">
    <location>
        <begin position="1"/>
        <end position="24"/>
    </location>
</feature>
<evidence type="ECO:0000256" key="1">
    <source>
        <dbReference type="SAM" id="MobiDB-lite"/>
    </source>
</evidence>
<feature type="region of interest" description="Disordered" evidence="1">
    <location>
        <begin position="240"/>
        <end position="275"/>
    </location>
</feature>
<dbReference type="EMBL" id="PEOG01000128">
    <property type="protein sequence ID" value="PIM50524.1"/>
    <property type="molecule type" value="Genomic_DNA"/>
</dbReference>
<keyword evidence="2" id="KW-0732">Signal</keyword>
<feature type="chain" id="PRO_5013822691" evidence="2">
    <location>
        <begin position="25"/>
        <end position="339"/>
    </location>
</feature>
<evidence type="ECO:0000313" key="3">
    <source>
        <dbReference type="EMBL" id="PIM50524.1"/>
    </source>
</evidence>
<feature type="region of interest" description="Disordered" evidence="1">
    <location>
        <begin position="318"/>
        <end position="339"/>
    </location>
</feature>
<dbReference type="RefSeq" id="WP_099864471.1">
    <property type="nucleotide sequence ID" value="NZ_PEOG01000128.1"/>
</dbReference>
<name>A0A2G9C4F6_9BURK</name>
<dbReference type="OrthoDB" id="8889880at2"/>
<accession>A0A2G9C4F6</accession>
<dbReference type="Proteomes" id="UP000231501">
    <property type="component" value="Unassembled WGS sequence"/>
</dbReference>
<evidence type="ECO:0000313" key="4">
    <source>
        <dbReference type="Proteomes" id="UP000231501"/>
    </source>
</evidence>